<reference evidence="1 2" key="1">
    <citation type="journal article" date="2017" name="Int. J. Parasitol.">
        <title>The genome of the protozoan parasite Cystoisospora suis and a reverse vaccinology approach to identify vaccine candidates.</title>
        <authorList>
            <person name="Palmieri N."/>
            <person name="Shrestha A."/>
            <person name="Ruttkowski B."/>
            <person name="Beck T."/>
            <person name="Vogl C."/>
            <person name="Tomley F."/>
            <person name="Blake D.P."/>
            <person name="Joachim A."/>
        </authorList>
    </citation>
    <scope>NUCLEOTIDE SEQUENCE [LARGE SCALE GENOMIC DNA]</scope>
    <source>
        <strain evidence="1 2">Wien I</strain>
    </source>
</reference>
<protein>
    <submittedName>
        <fullName evidence="1">Uncharacterized protein</fullName>
    </submittedName>
</protein>
<accession>A0A2C6JRX2</accession>
<name>A0A2C6JRX2_9APIC</name>
<sequence>FFLSYFLRGLRRVLPSYVECLSEGFFLSFF</sequence>
<dbReference type="EMBL" id="MIGC01004300">
    <property type="protein sequence ID" value="PHJ18241.1"/>
    <property type="molecule type" value="Genomic_DNA"/>
</dbReference>
<dbReference type="AlphaFoldDB" id="A0A2C6JRX2"/>
<comment type="caution">
    <text evidence="1">The sequence shown here is derived from an EMBL/GenBank/DDBJ whole genome shotgun (WGS) entry which is preliminary data.</text>
</comment>
<proteinExistence type="predicted"/>
<dbReference type="RefSeq" id="XP_067919949.1">
    <property type="nucleotide sequence ID" value="XM_068068073.1"/>
</dbReference>
<feature type="non-terminal residue" evidence="1">
    <location>
        <position position="1"/>
    </location>
</feature>
<evidence type="ECO:0000313" key="2">
    <source>
        <dbReference type="Proteomes" id="UP000221165"/>
    </source>
</evidence>
<keyword evidence="2" id="KW-1185">Reference proteome</keyword>
<evidence type="ECO:0000313" key="1">
    <source>
        <dbReference type="EMBL" id="PHJ18241.1"/>
    </source>
</evidence>
<dbReference type="Proteomes" id="UP000221165">
    <property type="component" value="Unassembled WGS sequence"/>
</dbReference>
<dbReference type="VEuPathDB" id="ToxoDB:CSUI_007931"/>
<organism evidence="1 2">
    <name type="scientific">Cystoisospora suis</name>
    <dbReference type="NCBI Taxonomy" id="483139"/>
    <lineage>
        <taxon>Eukaryota</taxon>
        <taxon>Sar</taxon>
        <taxon>Alveolata</taxon>
        <taxon>Apicomplexa</taxon>
        <taxon>Conoidasida</taxon>
        <taxon>Coccidia</taxon>
        <taxon>Eucoccidiorida</taxon>
        <taxon>Eimeriorina</taxon>
        <taxon>Sarcocystidae</taxon>
        <taxon>Cystoisospora</taxon>
    </lineage>
</organism>
<dbReference type="GeneID" id="94431284"/>
<gene>
    <name evidence="1" type="ORF">CSUI_007931</name>
</gene>